<feature type="chain" id="PRO_5011998987" description="Beta-glucuronidase C-terminal domain-containing protein" evidence="2">
    <location>
        <begin position="19"/>
        <end position="477"/>
    </location>
</feature>
<evidence type="ECO:0000313" key="4">
    <source>
        <dbReference type="EMBL" id="PGH14353.1"/>
    </source>
</evidence>
<dbReference type="STRING" id="1447883.A0A2B7XZZ8"/>
<evidence type="ECO:0000256" key="2">
    <source>
        <dbReference type="SAM" id="SignalP"/>
    </source>
</evidence>
<name>A0A2B7XZZ8_POLH7</name>
<proteinExistence type="predicted"/>
<sequence>MHAAKATTLAFLGQAAFAFGITFNVPATPPSNASPQLVAAPIGVSLEFFTFPGYMNDVAATSTCLRNLGDLFGEMPPVRIGGTTQDRATYDAGLSSAVDYYVANPADAPASLTFGPSFMSLAGSYGGKVTLGLNRRLNNQANTIAAAQVAIQRMNNLYAIELGNEPNFYSGSDPIAGGSWDAGRDRTSQVSWQRAVGNSLSNKNILQGGVFFGVGDYSVGNLIAAQGDAGQYVNSYCTHNYPQSSNTANLAALMSHNQIASQISPWRSEVAAAASVGKPLIMGETNSATQGGGGISPTFGAALWVMDYIIQAVSLGIESLFFHQGTIGNCQYCWWGRYSMGAPYYGAYFAAMAIGKADKIAPLDDFRTAYGAYAIYENNRPVRVLLYNSDFYTSGNRGQETFTLTGLTSSSQVTAKRLTAPNANSRQDRGENPNIAGRSFTDGTCVMQGTETVETVAVSGGQATFTVAASEALLVYL</sequence>
<dbReference type="OrthoDB" id="2796951at2759"/>
<dbReference type="Gene3D" id="3.20.20.80">
    <property type="entry name" value="Glycosidases"/>
    <property type="match status" value="1"/>
</dbReference>
<dbReference type="PANTHER" id="PTHR36183:SF2">
    <property type="entry name" value="BETA-GLUCURONIDASE C-TERMINAL DOMAIN-CONTAINING PROTEIN"/>
    <property type="match status" value="1"/>
</dbReference>
<dbReference type="SUPFAM" id="SSF51445">
    <property type="entry name" value="(Trans)glycosidases"/>
    <property type="match status" value="1"/>
</dbReference>
<keyword evidence="5" id="KW-1185">Reference proteome</keyword>
<dbReference type="Proteomes" id="UP000224634">
    <property type="component" value="Unassembled WGS sequence"/>
</dbReference>
<feature type="region of interest" description="Disordered" evidence="1">
    <location>
        <begin position="420"/>
        <end position="441"/>
    </location>
</feature>
<dbReference type="Pfam" id="PF16862">
    <property type="entry name" value="Glyco_hydro_79C"/>
    <property type="match status" value="1"/>
</dbReference>
<gene>
    <name evidence="4" type="ORF">AJ80_05943</name>
</gene>
<reference evidence="4 5" key="1">
    <citation type="submission" date="2017-10" db="EMBL/GenBank/DDBJ databases">
        <title>Comparative genomics in systemic dimorphic fungi from Ajellomycetaceae.</title>
        <authorList>
            <person name="Munoz J.F."/>
            <person name="Mcewen J.G."/>
            <person name="Clay O.K."/>
            <person name="Cuomo C.A."/>
        </authorList>
    </citation>
    <scope>NUCLEOTIDE SEQUENCE [LARGE SCALE GENOMIC DNA]</scope>
    <source>
        <strain evidence="4 5">UAMH7299</strain>
    </source>
</reference>
<feature type="domain" description="Beta-glucuronidase C-terminal" evidence="3">
    <location>
        <begin position="372"/>
        <end position="474"/>
    </location>
</feature>
<dbReference type="EMBL" id="PDNA01000094">
    <property type="protein sequence ID" value="PGH14353.1"/>
    <property type="molecule type" value="Genomic_DNA"/>
</dbReference>
<feature type="signal peptide" evidence="2">
    <location>
        <begin position="1"/>
        <end position="18"/>
    </location>
</feature>
<dbReference type="Gene3D" id="2.60.40.1180">
    <property type="entry name" value="Golgi alpha-mannosidase II"/>
    <property type="match status" value="1"/>
</dbReference>
<dbReference type="InterPro" id="IPR013780">
    <property type="entry name" value="Glyco_hydro_b"/>
</dbReference>
<evidence type="ECO:0000313" key="5">
    <source>
        <dbReference type="Proteomes" id="UP000224634"/>
    </source>
</evidence>
<comment type="caution">
    <text evidence="4">The sequence shown here is derived from an EMBL/GenBank/DDBJ whole genome shotgun (WGS) entry which is preliminary data.</text>
</comment>
<protein>
    <recommendedName>
        <fullName evidence="3">Beta-glucuronidase C-terminal domain-containing protein</fullName>
    </recommendedName>
</protein>
<keyword evidence="2" id="KW-0732">Signal</keyword>
<dbReference type="InterPro" id="IPR031728">
    <property type="entry name" value="GlcAase_C"/>
</dbReference>
<dbReference type="InterPro" id="IPR052974">
    <property type="entry name" value="GH79_Enzymes"/>
</dbReference>
<dbReference type="InterPro" id="IPR017853">
    <property type="entry name" value="GH"/>
</dbReference>
<dbReference type="PANTHER" id="PTHR36183">
    <property type="entry name" value="BETA-GLUCURONIDASE"/>
    <property type="match status" value="1"/>
</dbReference>
<evidence type="ECO:0000256" key="1">
    <source>
        <dbReference type="SAM" id="MobiDB-lite"/>
    </source>
</evidence>
<accession>A0A2B7XZZ8</accession>
<organism evidence="4 5">
    <name type="scientific">Polytolypa hystricis (strain UAMH7299)</name>
    <dbReference type="NCBI Taxonomy" id="1447883"/>
    <lineage>
        <taxon>Eukaryota</taxon>
        <taxon>Fungi</taxon>
        <taxon>Dikarya</taxon>
        <taxon>Ascomycota</taxon>
        <taxon>Pezizomycotina</taxon>
        <taxon>Eurotiomycetes</taxon>
        <taxon>Eurotiomycetidae</taxon>
        <taxon>Onygenales</taxon>
        <taxon>Onygenales incertae sedis</taxon>
        <taxon>Polytolypa</taxon>
    </lineage>
</organism>
<evidence type="ECO:0000259" key="3">
    <source>
        <dbReference type="Pfam" id="PF16862"/>
    </source>
</evidence>
<dbReference type="AlphaFoldDB" id="A0A2B7XZZ8"/>